<gene>
    <name evidence="1" type="ORF">EVAR_50303_1</name>
</gene>
<dbReference type="Proteomes" id="UP000299102">
    <property type="component" value="Unassembled WGS sequence"/>
</dbReference>
<keyword evidence="2" id="KW-1185">Reference proteome</keyword>
<organism evidence="1 2">
    <name type="scientific">Eumeta variegata</name>
    <name type="common">Bagworm moth</name>
    <name type="synonym">Eumeta japonica</name>
    <dbReference type="NCBI Taxonomy" id="151549"/>
    <lineage>
        <taxon>Eukaryota</taxon>
        <taxon>Metazoa</taxon>
        <taxon>Ecdysozoa</taxon>
        <taxon>Arthropoda</taxon>
        <taxon>Hexapoda</taxon>
        <taxon>Insecta</taxon>
        <taxon>Pterygota</taxon>
        <taxon>Neoptera</taxon>
        <taxon>Endopterygota</taxon>
        <taxon>Lepidoptera</taxon>
        <taxon>Glossata</taxon>
        <taxon>Ditrysia</taxon>
        <taxon>Tineoidea</taxon>
        <taxon>Psychidae</taxon>
        <taxon>Oiketicinae</taxon>
        <taxon>Eumeta</taxon>
    </lineage>
</organism>
<dbReference type="EMBL" id="BGZK01000943">
    <property type="protein sequence ID" value="GBP65954.1"/>
    <property type="molecule type" value="Genomic_DNA"/>
</dbReference>
<accession>A0A4C1XTR2</accession>
<evidence type="ECO:0000313" key="2">
    <source>
        <dbReference type="Proteomes" id="UP000299102"/>
    </source>
</evidence>
<sequence>MGHYKADYEVYNSEQFAPMRPQTRTEFCPLKALRCVPLVAHKSTKITMWPKPPAAAGGGGQCSGERVRSAAHLRSGDKSDPYATCVFRASWLNKFPVDRFVNRKKKNGGERSTCCFRCNQMISNGFEFSIELTI</sequence>
<name>A0A4C1XTR2_EUMVA</name>
<dbReference type="AlphaFoldDB" id="A0A4C1XTR2"/>
<proteinExistence type="predicted"/>
<reference evidence="1 2" key="1">
    <citation type="journal article" date="2019" name="Commun. Biol.">
        <title>The bagworm genome reveals a unique fibroin gene that provides high tensile strength.</title>
        <authorList>
            <person name="Kono N."/>
            <person name="Nakamura H."/>
            <person name="Ohtoshi R."/>
            <person name="Tomita M."/>
            <person name="Numata K."/>
            <person name="Arakawa K."/>
        </authorList>
    </citation>
    <scope>NUCLEOTIDE SEQUENCE [LARGE SCALE GENOMIC DNA]</scope>
</reference>
<evidence type="ECO:0000313" key="1">
    <source>
        <dbReference type="EMBL" id="GBP65954.1"/>
    </source>
</evidence>
<protein>
    <submittedName>
        <fullName evidence="1">Uncharacterized protein</fullName>
    </submittedName>
</protein>
<comment type="caution">
    <text evidence="1">The sequence shown here is derived from an EMBL/GenBank/DDBJ whole genome shotgun (WGS) entry which is preliminary data.</text>
</comment>